<proteinExistence type="predicted"/>
<keyword evidence="1" id="KW-1133">Transmembrane helix</keyword>
<dbReference type="RefSeq" id="XP_017785831.1">
    <property type="nucleotide sequence ID" value="XM_017930342.1"/>
</dbReference>
<dbReference type="GeneID" id="108568985"/>
<feature type="signal peptide" evidence="2">
    <location>
        <begin position="1"/>
        <end position="19"/>
    </location>
</feature>
<keyword evidence="3" id="KW-1185">Reference proteome</keyword>
<evidence type="ECO:0000313" key="4">
    <source>
        <dbReference type="RefSeq" id="XP_017785831.1"/>
    </source>
</evidence>
<reference evidence="4" key="1">
    <citation type="submission" date="2025-08" db="UniProtKB">
        <authorList>
            <consortium name="RefSeq"/>
        </authorList>
    </citation>
    <scope>IDENTIFICATION</scope>
    <source>
        <tissue evidence="4">Whole Larva</tissue>
    </source>
</reference>
<keyword evidence="2" id="KW-0732">Signal</keyword>
<sequence>MAVKFIFAFAFFFLALTKASPVYTPESKPDASSTTAVYVPHATFPESNTYPENSYDGYLVPVENYEEPGFLETFVPKTKMATNIAVGLITKIAFYTMGAFAILSTLAIGFSILCSFTSVCFNFQMWWAGFGRSNEMLSWDNLNAAEDAVQHAITKFKRL</sequence>
<gene>
    <name evidence="4" type="primary">LOC108568985</name>
</gene>
<feature type="transmembrane region" description="Helical" evidence="1">
    <location>
        <begin position="92"/>
        <end position="123"/>
    </location>
</feature>
<keyword evidence="1" id="KW-0472">Membrane</keyword>
<accession>A0ABM1NG81</accession>
<keyword evidence="1" id="KW-0812">Transmembrane</keyword>
<name>A0ABM1NG81_NICVS</name>
<protein>
    <submittedName>
        <fullName evidence="4">Uncharacterized protein LOC108568985</fullName>
    </submittedName>
</protein>
<evidence type="ECO:0000313" key="3">
    <source>
        <dbReference type="Proteomes" id="UP000695000"/>
    </source>
</evidence>
<organism evidence="3 4">
    <name type="scientific">Nicrophorus vespilloides</name>
    <name type="common">Boreal carrion beetle</name>
    <dbReference type="NCBI Taxonomy" id="110193"/>
    <lineage>
        <taxon>Eukaryota</taxon>
        <taxon>Metazoa</taxon>
        <taxon>Ecdysozoa</taxon>
        <taxon>Arthropoda</taxon>
        <taxon>Hexapoda</taxon>
        <taxon>Insecta</taxon>
        <taxon>Pterygota</taxon>
        <taxon>Neoptera</taxon>
        <taxon>Endopterygota</taxon>
        <taxon>Coleoptera</taxon>
        <taxon>Polyphaga</taxon>
        <taxon>Staphyliniformia</taxon>
        <taxon>Silphidae</taxon>
        <taxon>Nicrophorinae</taxon>
        <taxon>Nicrophorus</taxon>
    </lineage>
</organism>
<evidence type="ECO:0000256" key="1">
    <source>
        <dbReference type="SAM" id="Phobius"/>
    </source>
</evidence>
<feature type="chain" id="PRO_5045074348" evidence="2">
    <location>
        <begin position="20"/>
        <end position="159"/>
    </location>
</feature>
<evidence type="ECO:0000256" key="2">
    <source>
        <dbReference type="SAM" id="SignalP"/>
    </source>
</evidence>
<dbReference type="Proteomes" id="UP000695000">
    <property type="component" value="Unplaced"/>
</dbReference>